<evidence type="ECO:0000256" key="1">
    <source>
        <dbReference type="SAM" id="SignalP"/>
    </source>
</evidence>
<name>A0ABT7E1P4_9NEIS</name>
<dbReference type="Proteomes" id="UP001172778">
    <property type="component" value="Unassembled WGS sequence"/>
</dbReference>
<dbReference type="RefSeq" id="WP_284102540.1">
    <property type="nucleotide sequence ID" value="NZ_JARRAF010000033.1"/>
</dbReference>
<evidence type="ECO:0000313" key="2">
    <source>
        <dbReference type="EMBL" id="MDK2126221.1"/>
    </source>
</evidence>
<comment type="caution">
    <text evidence="2">The sequence shown here is derived from an EMBL/GenBank/DDBJ whole genome shotgun (WGS) entry which is preliminary data.</text>
</comment>
<dbReference type="EMBL" id="JARRAF010000033">
    <property type="protein sequence ID" value="MDK2126221.1"/>
    <property type="molecule type" value="Genomic_DNA"/>
</dbReference>
<accession>A0ABT7E1P4</accession>
<proteinExistence type="predicted"/>
<evidence type="ECO:0000313" key="3">
    <source>
        <dbReference type="Proteomes" id="UP001172778"/>
    </source>
</evidence>
<keyword evidence="3" id="KW-1185">Reference proteome</keyword>
<keyword evidence="1" id="KW-0732">Signal</keyword>
<reference evidence="2" key="1">
    <citation type="submission" date="2023-03" db="EMBL/GenBank/DDBJ databases">
        <title>Chitinimonas shenzhenensis gen. nov., sp. nov., a novel member of family Burkholderiaceae isolated from activated sludge collected in Shen Zhen, China.</title>
        <authorList>
            <person name="Wang X."/>
        </authorList>
    </citation>
    <scope>NUCLEOTIDE SEQUENCE</scope>
    <source>
        <strain evidence="2">DQS-5</strain>
    </source>
</reference>
<protein>
    <submittedName>
        <fullName evidence="2">Uncharacterized protein</fullName>
    </submittedName>
</protein>
<feature type="signal peptide" evidence="1">
    <location>
        <begin position="1"/>
        <end position="19"/>
    </location>
</feature>
<organism evidence="2 3">
    <name type="scientific">Parachitinimonas caeni</name>
    <dbReference type="NCBI Taxonomy" id="3031301"/>
    <lineage>
        <taxon>Bacteria</taxon>
        <taxon>Pseudomonadati</taxon>
        <taxon>Pseudomonadota</taxon>
        <taxon>Betaproteobacteria</taxon>
        <taxon>Neisseriales</taxon>
        <taxon>Chitinibacteraceae</taxon>
        <taxon>Parachitinimonas</taxon>
    </lineage>
</organism>
<sequence>MKNLPILFAMTIVLGSVNAAEPYRNPVDGAVYVADWKTYIPANGVDNKKGRVVNSGIRLLNSQADFEANTTPKELAKLIGYIHEVLAQHAVQHKATGEILVQIELTKSGKPNFKMSFQGNVQRALLEKFYKSLGSIEFNTRQSTVSLQAHFVLKDA</sequence>
<gene>
    <name evidence="2" type="ORF">PZA18_19435</name>
</gene>
<feature type="chain" id="PRO_5046941787" evidence="1">
    <location>
        <begin position="20"/>
        <end position="156"/>
    </location>
</feature>